<comment type="caution">
    <text evidence="3">The sequence shown here is derived from an EMBL/GenBank/DDBJ whole genome shotgun (WGS) entry which is preliminary data.</text>
</comment>
<feature type="region of interest" description="Disordered" evidence="1">
    <location>
        <begin position="30"/>
        <end position="82"/>
    </location>
</feature>
<evidence type="ECO:0000313" key="4">
    <source>
        <dbReference type="Proteomes" id="UP000586042"/>
    </source>
</evidence>
<dbReference type="SUPFAM" id="SSF49503">
    <property type="entry name" value="Cupredoxins"/>
    <property type="match status" value="1"/>
</dbReference>
<keyword evidence="4" id="KW-1185">Reference proteome</keyword>
<gene>
    <name evidence="3" type="ORF">HTZ77_10185</name>
</gene>
<evidence type="ECO:0000256" key="2">
    <source>
        <dbReference type="SAM" id="SignalP"/>
    </source>
</evidence>
<keyword evidence="2" id="KW-0732">Signal</keyword>
<dbReference type="EMBL" id="JABWGN010000004">
    <property type="protein sequence ID" value="NUW31794.1"/>
    <property type="molecule type" value="Genomic_DNA"/>
</dbReference>
<dbReference type="InterPro" id="IPR006311">
    <property type="entry name" value="TAT_signal"/>
</dbReference>
<reference evidence="3 4" key="1">
    <citation type="submission" date="2020-06" db="EMBL/GenBank/DDBJ databases">
        <title>Nonomuraea sp. SMC257, a novel actinomycete isolated from soil.</title>
        <authorList>
            <person name="Chanama M."/>
        </authorList>
    </citation>
    <scope>NUCLEOTIDE SEQUENCE [LARGE SCALE GENOMIC DNA]</scope>
    <source>
        <strain evidence="3 4">SMC257</strain>
    </source>
</reference>
<name>A0A7Y6I7F1_9ACTN</name>
<sequence>MDANRRRTLAAAAAATVLLGLPGCGHAVTPSGATASQAQPRTPAPAPAPAQATTPQAGPRAQTRAQARAQAQEQARTRVRAQVTAAPEVRPTRVGVTMDEYSFSLPWHDLTAGTYTFLLSNAGTAPHAMAVDGPGIPGVRQSETIMPGQRTSLTVTLRPGRYEVWCPVDDHRDLGMDTAVIVR</sequence>
<evidence type="ECO:0008006" key="5">
    <source>
        <dbReference type="Google" id="ProtNLM"/>
    </source>
</evidence>
<feature type="chain" id="PRO_5030815164" description="Copper-binding protein" evidence="2">
    <location>
        <begin position="28"/>
        <end position="183"/>
    </location>
</feature>
<proteinExistence type="predicted"/>
<dbReference type="Proteomes" id="UP000586042">
    <property type="component" value="Unassembled WGS sequence"/>
</dbReference>
<feature type="signal peptide" evidence="2">
    <location>
        <begin position="1"/>
        <end position="27"/>
    </location>
</feature>
<dbReference type="InterPro" id="IPR008972">
    <property type="entry name" value="Cupredoxin"/>
</dbReference>
<dbReference type="PROSITE" id="PS51318">
    <property type="entry name" value="TAT"/>
    <property type="match status" value="1"/>
</dbReference>
<feature type="compositionally biased region" description="Low complexity" evidence="1">
    <location>
        <begin position="49"/>
        <end position="82"/>
    </location>
</feature>
<protein>
    <recommendedName>
        <fullName evidence="5">Copper-binding protein</fullName>
    </recommendedName>
</protein>
<evidence type="ECO:0000313" key="3">
    <source>
        <dbReference type="EMBL" id="NUW31794.1"/>
    </source>
</evidence>
<evidence type="ECO:0000256" key="1">
    <source>
        <dbReference type="SAM" id="MobiDB-lite"/>
    </source>
</evidence>
<dbReference type="RefSeq" id="WP_175589265.1">
    <property type="nucleotide sequence ID" value="NZ_JABWGN010000004.1"/>
</dbReference>
<dbReference type="Gene3D" id="2.60.40.420">
    <property type="entry name" value="Cupredoxins - blue copper proteins"/>
    <property type="match status" value="1"/>
</dbReference>
<dbReference type="AlphaFoldDB" id="A0A7Y6I7F1"/>
<accession>A0A7Y6I7F1</accession>
<organism evidence="3 4">
    <name type="scientific">Nonomuraea montanisoli</name>
    <dbReference type="NCBI Taxonomy" id="2741721"/>
    <lineage>
        <taxon>Bacteria</taxon>
        <taxon>Bacillati</taxon>
        <taxon>Actinomycetota</taxon>
        <taxon>Actinomycetes</taxon>
        <taxon>Streptosporangiales</taxon>
        <taxon>Streptosporangiaceae</taxon>
        <taxon>Nonomuraea</taxon>
    </lineage>
</organism>